<feature type="binding site" evidence="7">
    <location>
        <position position="242"/>
    </location>
    <ligand>
        <name>urate</name>
        <dbReference type="ChEBI" id="CHEBI:17775"/>
    </ligand>
</feature>
<keyword evidence="4 5" id="KW-0560">Oxidoreductase</keyword>
<feature type="binding site" evidence="7">
    <location>
        <position position="216"/>
    </location>
    <ligand>
        <name>5-hydroxyisourate</name>
        <dbReference type="ChEBI" id="CHEBI:18072"/>
    </ligand>
</feature>
<dbReference type="GO" id="GO:0004846">
    <property type="term" value="F:urate oxidase activity"/>
    <property type="evidence" value="ECO:0007669"/>
    <property type="project" value="UniProtKB-EC"/>
</dbReference>
<gene>
    <name evidence="9" type="primary">pucL</name>
    <name evidence="9" type="ORF">MMSR116_07040</name>
</gene>
<evidence type="ECO:0000256" key="2">
    <source>
        <dbReference type="ARBA" id="ARBA00009760"/>
    </source>
</evidence>
<feature type="binding site" evidence="7">
    <location>
        <position position="55"/>
    </location>
    <ligand>
        <name>O2</name>
        <dbReference type="ChEBI" id="CHEBI:15379"/>
    </ligand>
</feature>
<dbReference type="AlphaFoldDB" id="A0A6B9FI78"/>
<feature type="binding site" evidence="7">
    <location>
        <position position="173"/>
    </location>
    <ligand>
        <name>urate</name>
        <dbReference type="ChEBI" id="CHEBI:17775"/>
    </ligand>
</feature>
<dbReference type="PRINTS" id="PR00093">
    <property type="entry name" value="URICASE"/>
</dbReference>
<accession>A0A6B9FI78</accession>
<dbReference type="GO" id="GO:0006145">
    <property type="term" value="P:purine nucleobase catabolic process"/>
    <property type="evidence" value="ECO:0007669"/>
    <property type="project" value="TreeGrafter"/>
</dbReference>
<comment type="pathway">
    <text evidence="1 5">Purine metabolism; urate degradation; (S)-allantoin from urate: step 1/3.</text>
</comment>
<feature type="binding site" evidence="7">
    <location>
        <position position="215"/>
    </location>
    <ligand>
        <name>urate</name>
        <dbReference type="ChEBI" id="CHEBI:17775"/>
    </ligand>
</feature>
<dbReference type="RefSeq" id="WP_010683442.1">
    <property type="nucleotide sequence ID" value="NZ_CP043538.1"/>
</dbReference>
<feature type="binding site" evidence="7">
    <location>
        <position position="55"/>
    </location>
    <ligand>
        <name>5-hydroxyisourate</name>
        <dbReference type="ChEBI" id="CHEBI:18072"/>
    </ligand>
</feature>
<dbReference type="UniPathway" id="UPA00394">
    <property type="reaction ID" value="UER00650"/>
</dbReference>
<feature type="binding site" evidence="7">
    <location>
        <position position="55"/>
    </location>
    <ligand>
        <name>urate</name>
        <dbReference type="ChEBI" id="CHEBI:17775"/>
    </ligand>
</feature>
<dbReference type="Gene3D" id="3.10.270.10">
    <property type="entry name" value="Urate Oxidase"/>
    <property type="match status" value="1"/>
</dbReference>
<feature type="binding site" evidence="7">
    <location>
        <position position="242"/>
    </location>
    <ligand>
        <name>5-hydroxyisourate</name>
        <dbReference type="ChEBI" id="CHEBI:18072"/>
    </ligand>
</feature>
<dbReference type="EMBL" id="CP043538">
    <property type="protein sequence ID" value="QGY01679.1"/>
    <property type="molecule type" value="Genomic_DNA"/>
</dbReference>
<feature type="binding site" evidence="7">
    <location>
        <position position="215"/>
    </location>
    <ligand>
        <name>5-hydroxyisourate</name>
        <dbReference type="ChEBI" id="CHEBI:18072"/>
    </ligand>
</feature>
<evidence type="ECO:0000256" key="1">
    <source>
        <dbReference type="ARBA" id="ARBA00004831"/>
    </source>
</evidence>
<evidence type="ECO:0000256" key="3">
    <source>
        <dbReference type="ARBA" id="ARBA00022631"/>
    </source>
</evidence>
<feature type="binding site" evidence="7">
    <location>
        <position position="173"/>
    </location>
    <ligand>
        <name>5-hydroxyisourate</name>
        <dbReference type="ChEBI" id="CHEBI:18072"/>
    </ligand>
</feature>
<dbReference type="GO" id="GO:0019628">
    <property type="term" value="P:urate catabolic process"/>
    <property type="evidence" value="ECO:0007669"/>
    <property type="project" value="UniProtKB-UniPathway"/>
</dbReference>
<evidence type="ECO:0000256" key="7">
    <source>
        <dbReference type="PIRSR" id="PIRSR000241-2"/>
    </source>
</evidence>
<dbReference type="OrthoDB" id="9809009at2"/>
<feature type="active site" description="Charge relay system" evidence="6">
    <location>
        <position position="244"/>
    </location>
</feature>
<dbReference type="NCBIfam" id="TIGR03383">
    <property type="entry name" value="urate_oxi"/>
    <property type="match status" value="1"/>
</dbReference>
<feature type="binding site" evidence="7">
    <location>
        <position position="216"/>
    </location>
    <ligand>
        <name>urate</name>
        <dbReference type="ChEBI" id="CHEBI:17775"/>
    </ligand>
</feature>
<protein>
    <recommendedName>
        <fullName evidence="5 8">Uricase</fullName>
        <ecNumber evidence="5 8">1.7.3.3</ecNumber>
    </recommendedName>
    <alternativeName>
        <fullName evidence="5">Urate oxidase</fullName>
    </alternativeName>
</protein>
<feature type="active site" description="Charge relay system" evidence="6">
    <location>
        <position position="10"/>
    </location>
</feature>
<evidence type="ECO:0000256" key="8">
    <source>
        <dbReference type="RuleBase" id="RU004455"/>
    </source>
</evidence>
<organism evidence="9 10">
    <name type="scientific">Methylobacterium mesophilicum SR1.6/6</name>
    <dbReference type="NCBI Taxonomy" id="908290"/>
    <lineage>
        <taxon>Bacteria</taxon>
        <taxon>Pseudomonadati</taxon>
        <taxon>Pseudomonadota</taxon>
        <taxon>Alphaproteobacteria</taxon>
        <taxon>Hyphomicrobiales</taxon>
        <taxon>Methylobacteriaceae</taxon>
        <taxon>Methylobacterium</taxon>
    </lineage>
</organism>
<evidence type="ECO:0000313" key="9">
    <source>
        <dbReference type="EMBL" id="QGY01679.1"/>
    </source>
</evidence>
<keyword evidence="3 5" id="KW-0659">Purine metabolism</keyword>
<feature type="active site" description="Charge relay system" evidence="6">
    <location>
        <position position="55"/>
    </location>
</feature>
<reference evidence="9 10" key="1">
    <citation type="journal article" date="2012" name="Genet. Mol. Biol.">
        <title>Analysis of 16S rRNA and mxaF genes revealing insights into Methylobacterium niche-specific plant association.</title>
        <authorList>
            <person name="Dourado M.N."/>
            <person name="Andreote F.D."/>
            <person name="Dini-Andreote F."/>
            <person name="Conti R."/>
            <person name="Araujo J.M."/>
            <person name="Araujo W.L."/>
        </authorList>
    </citation>
    <scope>NUCLEOTIDE SEQUENCE [LARGE SCALE GENOMIC DNA]</scope>
    <source>
        <strain evidence="9 10">SR1.6/6</strain>
    </source>
</reference>
<evidence type="ECO:0000256" key="6">
    <source>
        <dbReference type="PIRSR" id="PIRSR000241-1"/>
    </source>
</evidence>
<comment type="function">
    <text evidence="5 8">Catalyzes the oxidation of uric acid to 5-hydroxyisourate, which is further processed to form (S)-allantoin.</text>
</comment>
<feature type="binding site" evidence="7">
    <location>
        <position position="242"/>
    </location>
    <ligand>
        <name>O2</name>
        <dbReference type="ChEBI" id="CHEBI:15379"/>
    </ligand>
</feature>
<dbReference type="Proteomes" id="UP000012488">
    <property type="component" value="Chromosome"/>
</dbReference>
<dbReference type="PANTHER" id="PTHR42874:SF1">
    <property type="entry name" value="URICASE"/>
    <property type="match status" value="1"/>
</dbReference>
<dbReference type="SUPFAM" id="SSF55620">
    <property type="entry name" value="Tetrahydrobiopterin biosynthesis enzymes-like"/>
    <property type="match status" value="2"/>
</dbReference>
<comment type="catalytic activity">
    <reaction evidence="5 8">
        <text>urate + O2 + H2O = 5-hydroxyisourate + H2O2</text>
        <dbReference type="Rhea" id="RHEA:21368"/>
        <dbReference type="ChEBI" id="CHEBI:15377"/>
        <dbReference type="ChEBI" id="CHEBI:15379"/>
        <dbReference type="ChEBI" id="CHEBI:16240"/>
        <dbReference type="ChEBI" id="CHEBI:17775"/>
        <dbReference type="ChEBI" id="CHEBI:18072"/>
        <dbReference type="EC" id="1.7.3.3"/>
    </reaction>
</comment>
<dbReference type="Pfam" id="PF01014">
    <property type="entry name" value="Uricase"/>
    <property type="match status" value="2"/>
</dbReference>
<dbReference type="EC" id="1.7.3.3" evidence="5 8"/>
<name>A0A6B9FI78_9HYPH</name>
<evidence type="ECO:0000256" key="5">
    <source>
        <dbReference type="PIRNR" id="PIRNR000241"/>
    </source>
</evidence>
<comment type="similarity">
    <text evidence="2 5 8">Belongs to the uricase family.</text>
</comment>
<feature type="binding site" evidence="7">
    <location>
        <position position="56"/>
    </location>
    <ligand>
        <name>urate</name>
        <dbReference type="ChEBI" id="CHEBI:17775"/>
    </ligand>
</feature>
<dbReference type="PIRSF" id="PIRSF000241">
    <property type="entry name" value="Urate_oxidase"/>
    <property type="match status" value="1"/>
</dbReference>
<dbReference type="KEGG" id="mmes:MMSR116_07040"/>
<sequence length="288" mass="31457">MRLTASRYGKERVRIMRLTRDGDHHVPRELTLTVMMTGGFDAAWTAGDNRACIATDSVKNIVNVTAARNVAADAEGFAAAVAQVLLETYPQVQTVTIEAEETRWLRHGVDGAPHGHTFTRDGNGFGFVALSASRAGSTVRSGLRGYTLMKTTRSGWADFVDDGYRTLPDTHDRIAATSMDATWTWSRPPSDYAVANARILESLLSTFATTYSRSVQDSMYRMGVSALDTISELAEISFVMPNKHYLPLDLRAFGLDNPGTVFLPTDEPCGLIEATIRRDLETGTALSG</sequence>
<evidence type="ECO:0000313" key="10">
    <source>
        <dbReference type="Proteomes" id="UP000012488"/>
    </source>
</evidence>
<dbReference type="InterPro" id="IPR002042">
    <property type="entry name" value="Uricase"/>
</dbReference>
<evidence type="ECO:0000256" key="4">
    <source>
        <dbReference type="ARBA" id="ARBA00023002"/>
    </source>
</evidence>
<reference evidence="9 10" key="2">
    <citation type="journal article" date="2013" name="Genome Announc.">
        <title>Draft Genome Sequence of Methylobacterium mesophilicum Strain SR1.6/6, Isolated from Citrus sinensis.</title>
        <authorList>
            <person name="Marinho Almeida D."/>
            <person name="Dini-Andreote F."/>
            <person name="Camargo Neves A.A."/>
            <person name="Juca Ramos R.T."/>
            <person name="Andreote F.D."/>
            <person name="Carneiro A.R."/>
            <person name="Oliveira de Souza Lima A."/>
            <person name="Caracciolo Gomes de Sa P.H."/>
            <person name="Ribeiro Barbosa M.S."/>
            <person name="Araujo W.L."/>
            <person name="Silva A."/>
        </authorList>
    </citation>
    <scope>NUCLEOTIDE SEQUENCE [LARGE SCALE GENOMIC DNA]</scope>
    <source>
        <strain evidence="9 10">SR1.6/6</strain>
    </source>
</reference>
<proteinExistence type="inferred from homology"/>
<feature type="binding site" evidence="7">
    <location>
        <position position="56"/>
    </location>
    <ligand>
        <name>5-hydroxyisourate</name>
        <dbReference type="ChEBI" id="CHEBI:18072"/>
    </ligand>
</feature>
<dbReference type="PANTHER" id="PTHR42874">
    <property type="entry name" value="URICASE"/>
    <property type="match status" value="1"/>
</dbReference>